<organism evidence="2 3">
    <name type="scientific">Hyaloscypha bicolor E</name>
    <dbReference type="NCBI Taxonomy" id="1095630"/>
    <lineage>
        <taxon>Eukaryota</taxon>
        <taxon>Fungi</taxon>
        <taxon>Dikarya</taxon>
        <taxon>Ascomycota</taxon>
        <taxon>Pezizomycotina</taxon>
        <taxon>Leotiomycetes</taxon>
        <taxon>Helotiales</taxon>
        <taxon>Hyaloscyphaceae</taxon>
        <taxon>Hyaloscypha</taxon>
        <taxon>Hyaloscypha bicolor</taxon>
    </lineage>
</organism>
<gene>
    <name evidence="2" type="ORF">K444DRAFT_487029</name>
</gene>
<dbReference type="Pfam" id="PF24320">
    <property type="entry name" value="DUF7492"/>
    <property type="match status" value="1"/>
</dbReference>
<dbReference type="InParanoid" id="A0A2J6TEQ1"/>
<feature type="non-terminal residue" evidence="2">
    <location>
        <position position="249"/>
    </location>
</feature>
<accession>A0A2J6TEQ1</accession>
<reference evidence="2 3" key="1">
    <citation type="submission" date="2016-04" db="EMBL/GenBank/DDBJ databases">
        <title>A degradative enzymes factory behind the ericoid mycorrhizal symbiosis.</title>
        <authorList>
            <consortium name="DOE Joint Genome Institute"/>
            <person name="Martino E."/>
            <person name="Morin E."/>
            <person name="Grelet G."/>
            <person name="Kuo A."/>
            <person name="Kohler A."/>
            <person name="Daghino S."/>
            <person name="Barry K."/>
            <person name="Choi C."/>
            <person name="Cichocki N."/>
            <person name="Clum A."/>
            <person name="Copeland A."/>
            <person name="Hainaut M."/>
            <person name="Haridas S."/>
            <person name="Labutti K."/>
            <person name="Lindquist E."/>
            <person name="Lipzen A."/>
            <person name="Khouja H.-R."/>
            <person name="Murat C."/>
            <person name="Ohm R."/>
            <person name="Olson A."/>
            <person name="Spatafora J."/>
            <person name="Veneault-Fourrey C."/>
            <person name="Henrissat B."/>
            <person name="Grigoriev I."/>
            <person name="Martin F."/>
            <person name="Perotto S."/>
        </authorList>
    </citation>
    <scope>NUCLEOTIDE SEQUENCE [LARGE SCALE GENOMIC DNA]</scope>
    <source>
        <strain evidence="2 3">E</strain>
    </source>
</reference>
<dbReference type="EMBL" id="KZ613786">
    <property type="protein sequence ID" value="PMD61515.1"/>
    <property type="molecule type" value="Genomic_DNA"/>
</dbReference>
<feature type="domain" description="DUF7492" evidence="1">
    <location>
        <begin position="1"/>
        <end position="228"/>
    </location>
</feature>
<name>A0A2J6TEQ1_9HELO</name>
<evidence type="ECO:0000259" key="1">
    <source>
        <dbReference type="Pfam" id="PF24320"/>
    </source>
</evidence>
<protein>
    <recommendedName>
        <fullName evidence="1">DUF7492 domain-containing protein</fullName>
    </recommendedName>
</protein>
<dbReference type="GeneID" id="36581214"/>
<evidence type="ECO:0000313" key="2">
    <source>
        <dbReference type="EMBL" id="PMD61515.1"/>
    </source>
</evidence>
<proteinExistence type="predicted"/>
<dbReference type="Proteomes" id="UP000235371">
    <property type="component" value="Unassembled WGS sequence"/>
</dbReference>
<dbReference type="OrthoDB" id="64281at2759"/>
<dbReference type="RefSeq" id="XP_024738419.1">
    <property type="nucleotide sequence ID" value="XM_024873134.1"/>
</dbReference>
<dbReference type="InterPro" id="IPR055915">
    <property type="entry name" value="DUF7492"/>
</dbReference>
<feature type="non-terminal residue" evidence="2">
    <location>
        <position position="1"/>
    </location>
</feature>
<keyword evidence="3" id="KW-1185">Reference proteome</keyword>
<dbReference type="AlphaFoldDB" id="A0A2J6TEQ1"/>
<sequence length="249" mass="26699">AHSWVEEVRLVASNGSFVSPIGYPRAFVGRSDPGFSDFSNENKFGGDLSGPMCQSKQTLGSESTKYPALVAAPKDQVALRYLENGHTTLFTTQKGKPLGRGTVFIYGTTKPSTDDTYLNVHRQWNTAGTGGNGRGKLLATRPFDDGKCFQANTSPVAEQRAQALGLPLPPTTEISCQADFQIPADAPTTGLYTVYWVWEWPFLYSNGAIQTNESYTSCIDISMTSNPVPAAGPFDTNQVTGLGANAAAI</sequence>
<evidence type="ECO:0000313" key="3">
    <source>
        <dbReference type="Proteomes" id="UP000235371"/>
    </source>
</evidence>